<evidence type="ECO:0000256" key="1">
    <source>
        <dbReference type="SAM" id="Phobius"/>
    </source>
</evidence>
<comment type="caution">
    <text evidence="2">The sequence shown here is derived from an EMBL/GenBank/DDBJ whole genome shotgun (WGS) entry which is preliminary data.</text>
</comment>
<dbReference type="AlphaFoldDB" id="A0A0B8PIT0"/>
<dbReference type="InterPro" id="IPR043129">
    <property type="entry name" value="ATPase_NBD"/>
</dbReference>
<feature type="transmembrane region" description="Helical" evidence="1">
    <location>
        <begin position="307"/>
        <end position="324"/>
    </location>
</feature>
<protein>
    <submittedName>
        <fullName evidence="2">MSHA biogenesis protein mshI</fullName>
    </submittedName>
</protein>
<keyword evidence="1" id="KW-1133">Transmembrane helix</keyword>
<organism evidence="2 3">
    <name type="scientific">Vibrio ishigakensis</name>
    <dbReference type="NCBI Taxonomy" id="1481914"/>
    <lineage>
        <taxon>Bacteria</taxon>
        <taxon>Pseudomonadati</taxon>
        <taxon>Pseudomonadota</taxon>
        <taxon>Gammaproteobacteria</taxon>
        <taxon>Vibrionales</taxon>
        <taxon>Vibrionaceae</taxon>
        <taxon>Vibrio</taxon>
    </lineage>
</organism>
<dbReference type="Proteomes" id="UP000031670">
    <property type="component" value="Unassembled WGS sequence"/>
</dbReference>
<accession>A0A0B8PIT0</accession>
<reference evidence="2 3" key="2">
    <citation type="submission" date="2015-01" db="EMBL/GenBank/DDBJ databases">
        <authorList>
            <consortium name="NBRP consortium"/>
            <person name="Sawabe T."/>
            <person name="Meirelles P."/>
            <person name="Feng G."/>
            <person name="Sayaka M."/>
            <person name="Hattori M."/>
            <person name="Ohkuma M."/>
        </authorList>
    </citation>
    <scope>NUCLEOTIDE SEQUENCE [LARGE SCALE GENOMIC DNA]</scope>
    <source>
        <strain evidence="2 3">JCM19232</strain>
    </source>
</reference>
<evidence type="ECO:0000313" key="3">
    <source>
        <dbReference type="Proteomes" id="UP000031670"/>
    </source>
</evidence>
<dbReference type="EMBL" id="BBSA01000013">
    <property type="protein sequence ID" value="GAM64587.1"/>
    <property type="molecule type" value="Genomic_DNA"/>
</dbReference>
<reference evidence="2 3" key="1">
    <citation type="submission" date="2015-01" db="EMBL/GenBank/DDBJ databases">
        <title>Vibrio sp. C5 JCM 19232 whole genome shotgun sequence.</title>
        <authorList>
            <person name="Sawabe T."/>
            <person name="Meirelles P."/>
            <person name="Feng G."/>
            <person name="Sayaka M."/>
            <person name="Hattori M."/>
            <person name="Ohkuma M."/>
        </authorList>
    </citation>
    <scope>NUCLEOTIDE SEQUENCE [LARGE SCALE GENOMIC DNA]</scope>
    <source>
        <strain evidence="2 3">JCM19232</strain>
    </source>
</reference>
<gene>
    <name evidence="2" type="ORF">JCM19232_1257</name>
</gene>
<dbReference type="Gene3D" id="3.30.420.380">
    <property type="match status" value="1"/>
</dbReference>
<proteinExistence type="predicted"/>
<name>A0A0B8PIT0_9VIBR</name>
<keyword evidence="1" id="KW-0472">Membrane</keyword>
<sequence>MSWFSKINNLFSSSNEDYQLIIIIQADAVYVSRKPQGDKAPQSIAISHGNWENAFQEALAMGGKKEKVCVVLGAAHYQSYQIDKPSIPESEWPAALPFLLKDLVTDPVADIVADARVMPDGQKVLAYAIKKRLAQALAQNCEQQGLELIKILPEDEVWGQSFEEQENFFLLRRSEQDFYHLSAYVSGSPVFSRTLRGLNSPVTAESAAPGVIDSLALDIQRSADYLSANLSGVLFRNLVISCDGDKAQTLTEQLQSIVSLSVVTLSEPPLPCAVVLVNTANDHELSSINLYPSHLKPQKEAVSLNKVIAVWALTAVVFGVLAYLENAKTQEYKQTLVSLKSQSSLLTQEKATLQQRLSNHTPTQSKLNAAKRIEEDIAAKRSSLEAVGKFDDSQKVGFSGIMDALATQARNDISLQNIHITSDSLNLVGVASTPQAIPSWLNQFKEELVLVGRTFESLNIGRDDRNVVTFELKAKSGGKR</sequence>
<dbReference type="SUPFAM" id="SSF53067">
    <property type="entry name" value="Actin-like ATPase domain"/>
    <property type="match status" value="1"/>
</dbReference>
<evidence type="ECO:0000313" key="2">
    <source>
        <dbReference type="EMBL" id="GAM64587.1"/>
    </source>
</evidence>
<keyword evidence="1" id="KW-0812">Transmembrane</keyword>